<reference evidence="1 2" key="1">
    <citation type="submission" date="2018-12" db="EMBL/GenBank/DDBJ databases">
        <title>Complete genome sequence of Iodobacter sp. H11R3.</title>
        <authorList>
            <person name="Bae J.-W."/>
        </authorList>
    </citation>
    <scope>NUCLEOTIDE SEQUENCE [LARGE SCALE GENOMIC DNA]</scope>
    <source>
        <strain evidence="1 2">H11R3</strain>
    </source>
</reference>
<sequence length="392" mass="43593">MIKPPRTVRRSRGTAEVDELIHIASSLSISCTLAEDRFWQDKLTRQIEEILIDEDEDTLNSALDTLSKTDPQAWNELADIIEACTETHRVTLGKQEGQSVMFAVPLLAWSRFSIPSGQLGTERIENLRKHLAEQVFAKDTCFSIADFLFSPDQLPQGYCNTAKLSKMLATLSVENGTLACEQANSAEPAAFLTDTRYLLGAVAAPAGQALFRWQEEDGIRKEVLSQWQKQGLDSLQSLFAGCAMESLTPLSYFAAWRESDRASRGYSLRATVSFLQLMLDIEASQLTCVIAACHGRQLEEYRIGFIRRNEEPILHGVVWPLLDGEDEQTDCVAEIEAILRAAGVHDIVAHEHSFPMDQCDDCGNPLFPDLSGDLLHIEIPEASDTLSSTHLH</sequence>
<organism evidence="1 2">
    <name type="scientific">Iodobacter ciconiae</name>
    <dbReference type="NCBI Taxonomy" id="2496266"/>
    <lineage>
        <taxon>Bacteria</taxon>
        <taxon>Pseudomonadati</taxon>
        <taxon>Pseudomonadota</taxon>
        <taxon>Betaproteobacteria</taxon>
        <taxon>Neisseriales</taxon>
        <taxon>Chitinibacteraceae</taxon>
        <taxon>Iodobacter</taxon>
    </lineage>
</organism>
<proteinExistence type="predicted"/>
<dbReference type="KEGG" id="iod:EJO50_06540"/>
<dbReference type="Pfam" id="PF11062">
    <property type="entry name" value="DUF2863"/>
    <property type="match status" value="1"/>
</dbReference>
<gene>
    <name evidence="1" type="ORF">EJO50_06540</name>
</gene>
<dbReference type="PROSITE" id="PS51257">
    <property type="entry name" value="PROKAR_LIPOPROTEIN"/>
    <property type="match status" value="1"/>
</dbReference>
<evidence type="ECO:0000313" key="2">
    <source>
        <dbReference type="Proteomes" id="UP000282438"/>
    </source>
</evidence>
<dbReference type="EMBL" id="CP034433">
    <property type="protein sequence ID" value="AZN36166.1"/>
    <property type="molecule type" value="Genomic_DNA"/>
</dbReference>
<dbReference type="AlphaFoldDB" id="A0A3S8ZRQ5"/>
<dbReference type="OrthoDB" id="5291868at2"/>
<name>A0A3S8ZRQ5_9NEIS</name>
<dbReference type="Proteomes" id="UP000282438">
    <property type="component" value="Chromosome"/>
</dbReference>
<dbReference type="InterPro" id="IPR021292">
    <property type="entry name" value="DUF2863"/>
</dbReference>
<evidence type="ECO:0000313" key="1">
    <source>
        <dbReference type="EMBL" id="AZN36166.1"/>
    </source>
</evidence>
<protein>
    <submittedName>
        <fullName evidence="1">DUF2863 family protein</fullName>
    </submittedName>
</protein>
<keyword evidence="2" id="KW-1185">Reference proteome</keyword>
<dbReference type="RefSeq" id="WP_125972587.1">
    <property type="nucleotide sequence ID" value="NZ_CP034433.1"/>
</dbReference>
<accession>A0A3S8ZRQ5</accession>